<dbReference type="InterPro" id="IPR014910">
    <property type="entry name" value="YdhR"/>
</dbReference>
<dbReference type="Pfam" id="PF08803">
    <property type="entry name" value="ydhR"/>
    <property type="match status" value="1"/>
</dbReference>
<dbReference type="OrthoDB" id="1440627at2"/>
<dbReference type="PANTHER" id="PTHR39169:SF1">
    <property type="entry name" value="MONOOXYGENASE YDHR-RELATED"/>
    <property type="match status" value="1"/>
</dbReference>
<sequence>MKYLLQLDFPYNGPFKNEMYEAMKELAKDIANENGLVFKLWTENEEQKEAGGIYVFNNTDDANRYLDKHTKRLASFGIEGIKSKLFNINEELSILSKATFLKDMD</sequence>
<dbReference type="PANTHER" id="PTHR39169">
    <property type="match status" value="1"/>
</dbReference>
<proteinExistence type="predicted"/>
<gene>
    <name evidence="1" type="ORF">FDK22_09570</name>
</gene>
<name>A0A5R8Y0G5_9BACT</name>
<keyword evidence="2" id="KW-1185">Reference proteome</keyword>
<dbReference type="RefSeq" id="WP_138152708.1">
    <property type="nucleotide sequence ID" value="NZ_VANU01000004.1"/>
</dbReference>
<evidence type="ECO:0000313" key="2">
    <source>
        <dbReference type="Proteomes" id="UP000308901"/>
    </source>
</evidence>
<accession>A0A5R8Y0G5</accession>
<dbReference type="InterPro" id="IPR011008">
    <property type="entry name" value="Dimeric_a/b-barrel"/>
</dbReference>
<organism evidence="1 2">
    <name type="scientific">Arcobacter arenosus</name>
    <dbReference type="NCBI Taxonomy" id="2576037"/>
    <lineage>
        <taxon>Bacteria</taxon>
        <taxon>Pseudomonadati</taxon>
        <taxon>Campylobacterota</taxon>
        <taxon>Epsilonproteobacteria</taxon>
        <taxon>Campylobacterales</taxon>
        <taxon>Arcobacteraceae</taxon>
        <taxon>Arcobacter</taxon>
    </lineage>
</organism>
<dbReference type="Proteomes" id="UP000308901">
    <property type="component" value="Unassembled WGS sequence"/>
</dbReference>
<dbReference type="SUPFAM" id="SSF54909">
    <property type="entry name" value="Dimeric alpha+beta barrel"/>
    <property type="match status" value="1"/>
</dbReference>
<dbReference type="GO" id="GO:0004497">
    <property type="term" value="F:monooxygenase activity"/>
    <property type="evidence" value="ECO:0007669"/>
    <property type="project" value="UniProtKB-KW"/>
</dbReference>
<reference evidence="1 2" key="1">
    <citation type="submission" date="2019-05" db="EMBL/GenBank/DDBJ databases">
        <title>Arcobacter sp. nov., isolated from sea sediment.</title>
        <authorList>
            <person name="Kim W."/>
        </authorList>
    </citation>
    <scope>NUCLEOTIDE SEQUENCE [LARGE SCALE GENOMIC DNA]</scope>
    <source>
        <strain evidence="1 2">CAU 1517</strain>
    </source>
</reference>
<keyword evidence="1" id="KW-0560">Oxidoreductase</keyword>
<dbReference type="AlphaFoldDB" id="A0A5R8Y0G5"/>
<dbReference type="NCBIfam" id="NF008333">
    <property type="entry name" value="PRK11118.1"/>
    <property type="match status" value="1"/>
</dbReference>
<dbReference type="EMBL" id="VANU01000004">
    <property type="protein sequence ID" value="TLP37563.1"/>
    <property type="molecule type" value="Genomic_DNA"/>
</dbReference>
<evidence type="ECO:0000313" key="1">
    <source>
        <dbReference type="EMBL" id="TLP37563.1"/>
    </source>
</evidence>
<comment type="caution">
    <text evidence="1">The sequence shown here is derived from an EMBL/GenBank/DDBJ whole genome shotgun (WGS) entry which is preliminary data.</text>
</comment>
<protein>
    <submittedName>
        <fullName evidence="1">Monooxygenase</fullName>
    </submittedName>
</protein>
<keyword evidence="1" id="KW-0503">Monooxygenase</keyword>
<dbReference type="Gene3D" id="3.30.70.100">
    <property type="match status" value="1"/>
</dbReference>